<dbReference type="Gene3D" id="1.50.10.20">
    <property type="match status" value="1"/>
</dbReference>
<dbReference type="InterPro" id="IPR047565">
    <property type="entry name" value="Alpha-macroglob_thiol-ester_cl"/>
</dbReference>
<gene>
    <name evidence="6" type="ORF">Poly30_06050</name>
</gene>
<dbReference type="InterPro" id="IPR001599">
    <property type="entry name" value="Macroglobln_a2"/>
</dbReference>
<keyword evidence="7" id="KW-1185">Reference proteome</keyword>
<dbReference type="SMART" id="SM01419">
    <property type="entry name" value="Thiol-ester_cl"/>
    <property type="match status" value="1"/>
</dbReference>
<protein>
    <submittedName>
        <fullName evidence="6">A-macroglobulin complement component</fullName>
    </submittedName>
</protein>
<dbReference type="PANTHER" id="PTHR11412:SF136">
    <property type="entry name" value="CD109 ANTIGEN"/>
    <property type="match status" value="1"/>
</dbReference>
<dbReference type="EMBL" id="CP036434">
    <property type="protein sequence ID" value="QDV05110.1"/>
    <property type="molecule type" value="Genomic_DNA"/>
</dbReference>
<dbReference type="Pfam" id="PF01835">
    <property type="entry name" value="MG2"/>
    <property type="match status" value="1"/>
</dbReference>
<feature type="transmembrane region" description="Helical" evidence="4">
    <location>
        <begin position="769"/>
        <end position="790"/>
    </location>
</feature>
<evidence type="ECO:0000259" key="5">
    <source>
        <dbReference type="SMART" id="SM01360"/>
    </source>
</evidence>
<dbReference type="GO" id="GO:0004866">
    <property type="term" value="F:endopeptidase inhibitor activity"/>
    <property type="evidence" value="ECO:0007669"/>
    <property type="project" value="InterPro"/>
</dbReference>
<dbReference type="RefSeq" id="WP_145194534.1">
    <property type="nucleotide sequence ID" value="NZ_CP036434.1"/>
</dbReference>
<feature type="transmembrane region" description="Helical" evidence="4">
    <location>
        <begin position="802"/>
        <end position="821"/>
    </location>
</feature>
<keyword evidence="3" id="KW-0882">Thioester bond</keyword>
<dbReference type="Gene3D" id="2.60.40.1930">
    <property type="match status" value="1"/>
</dbReference>
<evidence type="ECO:0000313" key="7">
    <source>
        <dbReference type="Proteomes" id="UP000320390"/>
    </source>
</evidence>
<evidence type="ECO:0000256" key="1">
    <source>
        <dbReference type="ARBA" id="ARBA00010556"/>
    </source>
</evidence>
<dbReference type="Proteomes" id="UP000320390">
    <property type="component" value="Chromosome"/>
</dbReference>
<dbReference type="OrthoDB" id="9767116at2"/>
<dbReference type="PANTHER" id="PTHR11412">
    <property type="entry name" value="MACROGLOBULIN / COMPLEMENT"/>
    <property type="match status" value="1"/>
</dbReference>
<evidence type="ECO:0000256" key="2">
    <source>
        <dbReference type="ARBA" id="ARBA00022729"/>
    </source>
</evidence>
<reference evidence="6 7" key="1">
    <citation type="submission" date="2019-02" db="EMBL/GenBank/DDBJ databases">
        <title>Deep-cultivation of Planctomycetes and their phenomic and genomic characterization uncovers novel biology.</title>
        <authorList>
            <person name="Wiegand S."/>
            <person name="Jogler M."/>
            <person name="Boedeker C."/>
            <person name="Pinto D."/>
            <person name="Vollmers J."/>
            <person name="Rivas-Marin E."/>
            <person name="Kohn T."/>
            <person name="Peeters S.H."/>
            <person name="Heuer A."/>
            <person name="Rast P."/>
            <person name="Oberbeckmann S."/>
            <person name="Bunk B."/>
            <person name="Jeske O."/>
            <person name="Meyerdierks A."/>
            <person name="Storesund J.E."/>
            <person name="Kallscheuer N."/>
            <person name="Luecker S."/>
            <person name="Lage O.M."/>
            <person name="Pohl T."/>
            <person name="Merkel B.J."/>
            <person name="Hornburger P."/>
            <person name="Mueller R.-W."/>
            <person name="Bruemmer F."/>
            <person name="Labrenz M."/>
            <person name="Spormann A.M."/>
            <person name="Op den Camp H."/>
            <person name="Overmann J."/>
            <person name="Amann R."/>
            <person name="Jetten M.S.M."/>
            <person name="Mascher T."/>
            <person name="Medema M.H."/>
            <person name="Devos D.P."/>
            <person name="Kaster A.-K."/>
            <person name="Ovreas L."/>
            <person name="Rohde M."/>
            <person name="Galperin M.Y."/>
            <person name="Jogler C."/>
        </authorList>
    </citation>
    <scope>NUCLEOTIDE SEQUENCE [LARGE SCALE GENOMIC DNA]</scope>
    <source>
        <strain evidence="6 7">Poly30</strain>
    </source>
</reference>
<evidence type="ECO:0000313" key="6">
    <source>
        <dbReference type="EMBL" id="QDV05110.1"/>
    </source>
</evidence>
<dbReference type="GO" id="GO:0005615">
    <property type="term" value="C:extracellular space"/>
    <property type="evidence" value="ECO:0007669"/>
    <property type="project" value="InterPro"/>
</dbReference>
<keyword evidence="2" id="KW-0732">Signal</keyword>
<dbReference type="Pfam" id="PF07678">
    <property type="entry name" value="TED_complement"/>
    <property type="match status" value="1"/>
</dbReference>
<dbReference type="InterPro" id="IPR050473">
    <property type="entry name" value="A2M/Complement_sys"/>
</dbReference>
<feature type="transmembrane region" description="Helical" evidence="4">
    <location>
        <begin position="83"/>
        <end position="104"/>
    </location>
</feature>
<feature type="domain" description="Alpha-2-macroglobulin" evidence="5">
    <location>
        <begin position="896"/>
        <end position="985"/>
    </location>
</feature>
<evidence type="ECO:0000256" key="4">
    <source>
        <dbReference type="SAM" id="Phobius"/>
    </source>
</evidence>
<sequence length="1590" mass="171415">MSDQHFTDQELLEYLFDCHESPERIEAALEESAELRARLEAARETQDLLAAAAHDESVGPLDFGAPEDEPRAPWLSWKRAWPIVRAAAVAAMLIAALPWAWWAYANARYERLADRQYQVRVEGLPSAPAGIERSLQLTSSNLGSDDVPTEFTWKAFDESGRVLAEDVVSGTGPVFANLPATLEPLRRFEALARRQDRSDASQQPIEMSLGGAAVPPLVHLSTDKPLYRPGETAYLRAVLLDRLTQEPMDGTFRVQVTDPKGAALLSWSRSAEDGVVAGGWIVPENAAGGRYHLQLLSGDGSFAYERLAFEVRRFEPPQLSKKVTLSRRTFAPSEQGSALVAIEKIAGGAVAGAEIKATVLVDGERVWGEETLLDERGEAAFTFDLPDEVLRGEGRFVARVRVGGVVETVVEPFVIPVNDIAANVYPESGALVAGVLGRVYFDVHDAAGRPTSAAGRVVNSRGVRVANFRTEHLGRGRFELTPEPGESYFMEFEVPDSPLSIPLPAAVEHGAVVRVTNDTFEPGQAIVADVEWKGAVPGDDWTAGLFCRGQLVARAEGRGPAMTRVELLPAAKVGGVLRLTLFDGDLQPLAERLVHRESAERIEVRLSPSSSRTLPGEHEVLDVFATDEQGRPVAALIGLTVTDRAVREEAGVARIGLADRAGLFGDLEWDGPALEERGELLRSGDVDEEEHGRRVDLLLGTRGWRRFAWVDREACIAKFGDAGKRLMAREGYADAVDVEWGVVKDREAQREVLRAASRRKRQARDTASAISLVEILLLALTSLWLVLYLVLKGLGARLRIPLGPVTGLVATVMAFFIAGVANDALMPWSRFEAVGVEASMEAPVVPSISDEMLEALRGMGYGADREVAPDPRGLRRVRVYSHSAASGDMRTDFTETVYWNAFLRTSTDGHARVEFDVSDRATTWQIFADAHGQGRVGQGASSFVSVPPVRVEARLPIELTQGDEVQIPVAVTVEGSGAKEDSVMAAIGSAIHGPLRASGALPTSVELVNGEARFLVPIVAEAATGGERARIGLGVDFAGFSDRVVRELRVVPRGFPQRISESGQVGAPGQASGSTEFVIAVPDAPVEGSLRFELKLYPSPIADLLDGADGMLQIPHGCFEQASSTNYPNVLALSYLDAIGASAPAVRAKGRSVLDQGYDLLTGYECSNLGFEWFGDDPGHEVLSAYGLLQFTDMAEVFAVNPEMVARTSEWLLGRRDGKGGFELDPKSLDRFGRAPAPITNAYCTYALAVSGVPAADLAVELDRQAARAAESEDPYEVAAAACALGEAGRAAAADAGRERLKTMQADDGHLAGTTSSITRSGGDDLVVETTAFAVMAWLDDPDDLASAERAMQFLLTRRQAGGRFGSTQATIMALRAITKYARLNRTSARAGEVIVYVNDAEVERIAFGDGAMEAISVPVLTRHLAPGANRLRLELTNGNRFPWAADLRYFAEQPADAPNAAVGLAVTLDRTLCTEGDTVGLDIALTNLTAAGQPMTMAIVGLPASLECATKVLDDLAAAGRFDLWERRGREVILYWRDLAPNAVQEVHLDLVATIPGRTTGPASRAYLYYTPGETRWAEPLAIEVRPLE</sequence>
<dbReference type="InterPro" id="IPR008930">
    <property type="entry name" value="Terpenoid_cyclase/PrenylTrfase"/>
</dbReference>
<keyword evidence="4" id="KW-0812">Transmembrane</keyword>
<evidence type="ECO:0000256" key="3">
    <source>
        <dbReference type="ARBA" id="ARBA00022966"/>
    </source>
</evidence>
<dbReference type="SUPFAM" id="SSF48239">
    <property type="entry name" value="Terpenoid cyclases/Protein prenyltransferases"/>
    <property type="match status" value="1"/>
</dbReference>
<accession>A0A518ELZ8</accession>
<dbReference type="CDD" id="cd02891">
    <property type="entry name" value="A2M_like"/>
    <property type="match status" value="1"/>
</dbReference>
<organism evidence="6 7">
    <name type="scientific">Saltatorellus ferox</name>
    <dbReference type="NCBI Taxonomy" id="2528018"/>
    <lineage>
        <taxon>Bacteria</taxon>
        <taxon>Pseudomonadati</taxon>
        <taxon>Planctomycetota</taxon>
        <taxon>Planctomycetia</taxon>
        <taxon>Planctomycetia incertae sedis</taxon>
        <taxon>Saltatorellus</taxon>
    </lineage>
</organism>
<dbReference type="SMART" id="SM01360">
    <property type="entry name" value="A2M"/>
    <property type="match status" value="1"/>
</dbReference>
<keyword evidence="4" id="KW-1133">Transmembrane helix</keyword>
<proteinExistence type="inferred from homology"/>
<comment type="similarity">
    <text evidence="1">Belongs to the protease inhibitor I39 (alpha-2-macroglobulin) family. Bacterial alpha-2-macroglobulin subfamily.</text>
</comment>
<dbReference type="Pfam" id="PF00207">
    <property type="entry name" value="A2M"/>
    <property type="match status" value="1"/>
</dbReference>
<keyword evidence="4" id="KW-0472">Membrane</keyword>
<dbReference type="InterPro" id="IPR011626">
    <property type="entry name" value="Alpha-macroglobulin_TED"/>
</dbReference>
<dbReference type="InterPro" id="IPR002890">
    <property type="entry name" value="MG2"/>
</dbReference>
<name>A0A518ELZ8_9BACT</name>